<feature type="domain" description="Antitoxin SocA-like Panacea" evidence="2">
    <location>
        <begin position="78"/>
        <end position="171"/>
    </location>
</feature>
<evidence type="ECO:0000256" key="1">
    <source>
        <dbReference type="SAM" id="MobiDB-lite"/>
    </source>
</evidence>
<organism evidence="3">
    <name type="scientific">Parabacteroides distasonis</name>
    <dbReference type="NCBI Taxonomy" id="823"/>
    <lineage>
        <taxon>Bacteria</taxon>
        <taxon>Pseudomonadati</taxon>
        <taxon>Bacteroidota</taxon>
        <taxon>Bacteroidia</taxon>
        <taxon>Bacteroidales</taxon>
        <taxon>Tannerellaceae</taxon>
        <taxon>Parabacteroides</taxon>
    </lineage>
</organism>
<feature type="region of interest" description="Disordered" evidence="1">
    <location>
        <begin position="18"/>
        <end position="43"/>
    </location>
</feature>
<feature type="compositionally biased region" description="Polar residues" evidence="1">
    <location>
        <begin position="18"/>
        <end position="39"/>
    </location>
</feature>
<dbReference type="RefSeq" id="WP_198285382.1">
    <property type="nucleotide sequence ID" value="NZ_CACRUW010000053.1"/>
</dbReference>
<sequence length="200" mass="23015">MTKQENIQYTNSFATDTWTEKNNSGTGQNSSVPSKNKATYTDKDKMDIKPKAIPNDVSVYDVATYILKQIKECSTMKLHKLLYYCQAWSLVWDEKSLFPEPIEAWANGPVVRDFFNFHKGRYSISYDNMTIGNENKLSIDQKDTIDNVLKFYGDKPAQWLIDLTHTEAPWKNARKGYTSMERGNTIITNDSIAEYYSSLS</sequence>
<evidence type="ECO:0000313" key="3">
    <source>
        <dbReference type="EMBL" id="VYU81215.1"/>
    </source>
</evidence>
<proteinExistence type="predicted"/>
<dbReference type="Pfam" id="PF13274">
    <property type="entry name" value="SocA_Panacea"/>
    <property type="match status" value="1"/>
</dbReference>
<accession>A0A6N3HWA1</accession>
<dbReference type="AlphaFoldDB" id="A0A6N3HWA1"/>
<dbReference type="InterPro" id="IPR025272">
    <property type="entry name" value="SocA_Panacea"/>
</dbReference>
<dbReference type="EMBL" id="CACRUW010000053">
    <property type="protein sequence ID" value="VYU81215.1"/>
    <property type="molecule type" value="Genomic_DNA"/>
</dbReference>
<reference evidence="3" key="1">
    <citation type="submission" date="2019-11" db="EMBL/GenBank/DDBJ databases">
        <authorList>
            <person name="Feng L."/>
        </authorList>
    </citation>
    <scope>NUCLEOTIDE SEQUENCE</scope>
    <source>
        <strain evidence="3">PdistasonisLFYP31</strain>
    </source>
</reference>
<name>A0A6N3HWA1_PARDI</name>
<evidence type="ECO:0000259" key="2">
    <source>
        <dbReference type="Pfam" id="PF13274"/>
    </source>
</evidence>
<gene>
    <name evidence="3" type="ORF">PDLFYP31_00748</name>
</gene>
<protein>
    <recommendedName>
        <fullName evidence="2">Antitoxin SocA-like Panacea domain-containing protein</fullName>
    </recommendedName>
</protein>